<dbReference type="RefSeq" id="WP_013019290.1">
    <property type="nucleotide sequence ID" value="NC_013947.1"/>
</dbReference>
<dbReference type="GO" id="GO:0016832">
    <property type="term" value="F:aldehyde-lyase activity"/>
    <property type="evidence" value="ECO:0007669"/>
    <property type="project" value="TreeGrafter"/>
</dbReference>
<dbReference type="HOGENOM" id="CLU_1105848_0_0_11"/>
<evidence type="ECO:0000256" key="1">
    <source>
        <dbReference type="ARBA" id="ARBA00022723"/>
    </source>
</evidence>
<dbReference type="GO" id="GO:0046872">
    <property type="term" value="F:metal ion binding"/>
    <property type="evidence" value="ECO:0007669"/>
    <property type="project" value="UniProtKB-KW"/>
</dbReference>
<name>D3Q0W9_STANL</name>
<keyword evidence="1" id="KW-0479">Metal-binding</keyword>
<organism evidence="4 5">
    <name type="scientific">Stackebrandtia nassauensis (strain DSM 44728 / CIP 108903 / NRRL B-16338 / NBRC 102104 / LLR-40K-21)</name>
    <dbReference type="NCBI Taxonomy" id="446470"/>
    <lineage>
        <taxon>Bacteria</taxon>
        <taxon>Bacillati</taxon>
        <taxon>Actinomycetota</taxon>
        <taxon>Actinomycetes</taxon>
        <taxon>Glycomycetales</taxon>
        <taxon>Glycomycetaceae</taxon>
        <taxon>Stackebrandtia</taxon>
    </lineage>
</organism>
<dbReference type="InterPro" id="IPR050197">
    <property type="entry name" value="Aldolase_class_II_sugar_metab"/>
</dbReference>
<dbReference type="InterPro" id="IPR036409">
    <property type="entry name" value="Aldolase_II/adducin_N_sf"/>
</dbReference>
<dbReference type="KEGG" id="sna:Snas_4067"/>
<accession>D3Q0W9</accession>
<evidence type="ECO:0000256" key="2">
    <source>
        <dbReference type="ARBA" id="ARBA00023239"/>
    </source>
</evidence>
<dbReference type="SMART" id="SM01007">
    <property type="entry name" value="Aldolase_II"/>
    <property type="match status" value="1"/>
</dbReference>
<feature type="domain" description="Class II aldolase/adducin N-terminal" evidence="3">
    <location>
        <begin position="7"/>
        <end position="217"/>
    </location>
</feature>
<gene>
    <name evidence="4" type="ordered locus">Snas_4067</name>
</gene>
<dbReference type="Gene3D" id="3.40.225.10">
    <property type="entry name" value="Class II aldolase/adducin N-terminal domain"/>
    <property type="match status" value="1"/>
</dbReference>
<dbReference type="GO" id="GO:0005829">
    <property type="term" value="C:cytosol"/>
    <property type="evidence" value="ECO:0007669"/>
    <property type="project" value="TreeGrafter"/>
</dbReference>
<evidence type="ECO:0000259" key="3">
    <source>
        <dbReference type="SMART" id="SM01007"/>
    </source>
</evidence>
<dbReference type="Pfam" id="PF00596">
    <property type="entry name" value="Aldolase_II"/>
    <property type="match status" value="1"/>
</dbReference>
<dbReference type="SUPFAM" id="SSF53639">
    <property type="entry name" value="AraD/HMP-PK domain-like"/>
    <property type="match status" value="1"/>
</dbReference>
<dbReference type="Proteomes" id="UP000000844">
    <property type="component" value="Chromosome"/>
</dbReference>
<dbReference type="InterPro" id="IPR001303">
    <property type="entry name" value="Aldolase_II/adducin_N"/>
</dbReference>
<dbReference type="OrthoDB" id="9774430at2"/>
<protein>
    <submittedName>
        <fullName evidence="4">Class II aldolase/adducin family protein</fullName>
    </submittedName>
</protein>
<evidence type="ECO:0000313" key="4">
    <source>
        <dbReference type="EMBL" id="ADD43719.1"/>
    </source>
</evidence>
<reference evidence="4 5" key="1">
    <citation type="journal article" date="2009" name="Stand. Genomic Sci.">
        <title>Complete genome sequence of Stackebrandtia nassauensis type strain (LLR-40K-21).</title>
        <authorList>
            <person name="Munk C."/>
            <person name="Lapidus A."/>
            <person name="Copeland A."/>
            <person name="Jando M."/>
            <person name="Mayilraj S."/>
            <person name="Glavina Del Rio T."/>
            <person name="Nolan M."/>
            <person name="Chen F."/>
            <person name="Lucas S."/>
            <person name="Tice H."/>
            <person name="Cheng J.F."/>
            <person name="Han C."/>
            <person name="Detter J.C."/>
            <person name="Bruce D."/>
            <person name="Goodwin L."/>
            <person name="Chain P."/>
            <person name="Pitluck S."/>
            <person name="Goker M."/>
            <person name="Ovchinikova G."/>
            <person name="Pati A."/>
            <person name="Ivanova N."/>
            <person name="Mavromatis K."/>
            <person name="Chen A."/>
            <person name="Palaniappan K."/>
            <person name="Land M."/>
            <person name="Hauser L."/>
            <person name="Chang Y.J."/>
            <person name="Jeffries C.D."/>
            <person name="Bristow J."/>
            <person name="Eisen J.A."/>
            <person name="Markowitz V."/>
            <person name="Hugenholtz P."/>
            <person name="Kyrpides N.C."/>
            <person name="Klenk H.P."/>
        </authorList>
    </citation>
    <scope>NUCLEOTIDE SEQUENCE [LARGE SCALE GENOMIC DNA]</scope>
    <source>
        <strain evidence="5">DSM 44728 / CIP 108903 / NRRL B-16338 / NBRC 102104 / LLR-40K-21</strain>
    </source>
</reference>
<proteinExistence type="predicted"/>
<evidence type="ECO:0000313" key="5">
    <source>
        <dbReference type="Proteomes" id="UP000000844"/>
    </source>
</evidence>
<dbReference type="GO" id="GO:0019323">
    <property type="term" value="P:pentose catabolic process"/>
    <property type="evidence" value="ECO:0007669"/>
    <property type="project" value="TreeGrafter"/>
</dbReference>
<dbReference type="AlphaFoldDB" id="D3Q0W9"/>
<sequence>MTTYTVADLTELSLTLGQANRDLVILAEGNTSVRLGPGRMLVKASGSTMPTASESDFVELETAPLLELISSESSSDDEIDAVLRAARIDPAGPRPSMEALLHAICLEEAGATVVAHTHPIAVNAILCSDRAETLVAGSLFPDQIVVMGRHNLLVPYADPGLALARSVRDGLRQHRARHGAPPKVVYLVNHGIFVLADSPTQALAITDMTVKSARILLGALSAGEPRYLSDADAERIDVRPDEVRRRERLAAVGK</sequence>
<dbReference type="STRING" id="446470.Snas_4067"/>
<keyword evidence="2" id="KW-0456">Lyase</keyword>
<keyword evidence="5" id="KW-1185">Reference proteome</keyword>
<dbReference type="EMBL" id="CP001778">
    <property type="protein sequence ID" value="ADD43719.1"/>
    <property type="molecule type" value="Genomic_DNA"/>
</dbReference>
<dbReference type="PANTHER" id="PTHR22789:SF0">
    <property type="entry name" value="3-OXO-TETRONATE 4-PHOSPHATE DECARBOXYLASE-RELATED"/>
    <property type="match status" value="1"/>
</dbReference>
<dbReference type="eggNOG" id="COG3347">
    <property type="taxonomic scope" value="Bacteria"/>
</dbReference>
<dbReference type="PANTHER" id="PTHR22789">
    <property type="entry name" value="FUCULOSE PHOSPHATE ALDOLASE"/>
    <property type="match status" value="1"/>
</dbReference>